<protein>
    <submittedName>
        <fullName evidence="5">Uncharacterized protein</fullName>
    </submittedName>
</protein>
<feature type="region of interest" description="Disordered" evidence="4">
    <location>
        <begin position="540"/>
        <end position="560"/>
    </location>
</feature>
<dbReference type="OrthoDB" id="448455at2759"/>
<evidence type="ECO:0000256" key="4">
    <source>
        <dbReference type="SAM" id="MobiDB-lite"/>
    </source>
</evidence>
<feature type="region of interest" description="Disordered" evidence="4">
    <location>
        <begin position="581"/>
        <end position="603"/>
    </location>
</feature>
<accession>A0A8S9YHD9</accession>
<dbReference type="EMBL" id="JTDE01021184">
    <property type="protein sequence ID" value="KAF7233275.1"/>
    <property type="molecule type" value="Genomic_DNA"/>
</dbReference>
<reference evidence="5" key="1">
    <citation type="submission" date="2019-07" db="EMBL/GenBank/DDBJ databases">
        <title>Annotation for the trematode Paragonimus miyazaki's.</title>
        <authorList>
            <person name="Choi Y.-J."/>
        </authorList>
    </citation>
    <scope>NUCLEOTIDE SEQUENCE</scope>
    <source>
        <strain evidence="5">Japan</strain>
    </source>
</reference>
<dbReference type="PROSITE" id="PS50297">
    <property type="entry name" value="ANK_REP_REGION"/>
    <property type="match status" value="4"/>
</dbReference>
<feature type="repeat" description="ANK" evidence="3">
    <location>
        <begin position="307"/>
        <end position="339"/>
    </location>
</feature>
<dbReference type="GO" id="GO:0005737">
    <property type="term" value="C:cytoplasm"/>
    <property type="evidence" value="ECO:0007669"/>
    <property type="project" value="TreeGrafter"/>
</dbReference>
<feature type="repeat" description="ANK" evidence="3">
    <location>
        <begin position="104"/>
        <end position="136"/>
    </location>
</feature>
<sequence length="830" mass="93993">MYRFPQRKIVSRNVLGPKTHDQDCELVTTVAPLYLSSVELQLFEWARRDRADAIRKLVEERKCNLNVQDNYNRTPLHFAASNGNLATVRFLVESRALIDVTDKYGITPLMWAVYNNHRKVAIFLIENGAKHTKITKQGHTIVHFIAESNAVGILKYLYQKYHILKIDQEDNSGLTPFLVAAHRGNQLLLEVFVKQKCMVSKIDKRQRTALHLASWKGHMTVVSYLLNIPDILTMINRLDSEGKSALHLAAESNHQEVVRLLLNAGSDPNINSENHDSPLIELSRSGYHSCIDMLIAHGADKNTRTKNGNSAIHVATLANLPDTIYFLVSRSFDLHAINDRKQTALHLATEQNKLETTEALLLAGAKLDLRDGDGATPLEVAARASYTTLVDMIIKADRWRELTPAVAEAARQNVLRLQERPIISGTPLASGSQQNVGRYSPLAQYDRPESSVYHNSDWIGSANLPGAYENRRQESSNSSFHFSNSQYDPRSPTETSSTVKEQTPRPGRVGPPENQMGTDKASLFSDPYAGSFIDPYEMFPQPVPPVQTEPRYSPSNSRTYSDDLSLGFEASRVWLADERRQRNNPTGLRESTSDYATRETMQHRSTLFRQNADERTLTTMSETALNPQYSVLQERRLPNGEIVVSVGEPNSGTRRTTDGDQRLQYMSEVQDEFRLMTFNQPHAEEMKILLFEIAHKHLKPEDWKSLGQHWGFRPEHIAAIEYQETSSNLLVLISLLNGYLDASNWLLDHERHLSLRSPLNCFGCLLVSEKSSYKEHGYRLMSIWLHGVEPDKSPVNELYLALIAIGRKKLAKKFRESVEQTKGHKGCRVH</sequence>
<feature type="compositionally biased region" description="Polar residues" evidence="4">
    <location>
        <begin position="583"/>
        <end position="595"/>
    </location>
</feature>
<dbReference type="PANTHER" id="PTHR24198:SF165">
    <property type="entry name" value="ANKYRIN REPEAT-CONTAINING PROTEIN-RELATED"/>
    <property type="match status" value="1"/>
</dbReference>
<dbReference type="SMART" id="SM00248">
    <property type="entry name" value="ANK"/>
    <property type="match status" value="10"/>
</dbReference>
<dbReference type="SUPFAM" id="SSF48403">
    <property type="entry name" value="Ankyrin repeat"/>
    <property type="match status" value="1"/>
</dbReference>
<evidence type="ECO:0000313" key="5">
    <source>
        <dbReference type="EMBL" id="KAF7233275.1"/>
    </source>
</evidence>
<dbReference type="Gene3D" id="1.25.40.20">
    <property type="entry name" value="Ankyrin repeat-containing domain"/>
    <property type="match status" value="3"/>
</dbReference>
<feature type="compositionally biased region" description="Low complexity" evidence="4">
    <location>
        <begin position="475"/>
        <end position="485"/>
    </location>
</feature>
<dbReference type="Pfam" id="PF12796">
    <property type="entry name" value="Ank_2"/>
    <property type="match status" value="3"/>
</dbReference>
<feature type="repeat" description="ANK" evidence="3">
    <location>
        <begin position="340"/>
        <end position="372"/>
    </location>
</feature>
<proteinExistence type="predicted"/>
<dbReference type="Proteomes" id="UP000822476">
    <property type="component" value="Unassembled WGS sequence"/>
</dbReference>
<gene>
    <name evidence="5" type="ORF">EG68_06493</name>
</gene>
<evidence type="ECO:0000256" key="2">
    <source>
        <dbReference type="ARBA" id="ARBA00023043"/>
    </source>
</evidence>
<keyword evidence="2 3" id="KW-0040">ANK repeat</keyword>
<dbReference type="InterPro" id="IPR002110">
    <property type="entry name" value="Ankyrin_rpt"/>
</dbReference>
<dbReference type="PANTHER" id="PTHR24198">
    <property type="entry name" value="ANKYRIN REPEAT AND PROTEIN KINASE DOMAIN-CONTAINING PROTEIN"/>
    <property type="match status" value="1"/>
</dbReference>
<feature type="region of interest" description="Disordered" evidence="4">
    <location>
        <begin position="469"/>
        <end position="525"/>
    </location>
</feature>
<evidence type="ECO:0000313" key="6">
    <source>
        <dbReference type="Proteomes" id="UP000822476"/>
    </source>
</evidence>
<dbReference type="AlphaFoldDB" id="A0A8S9YHD9"/>
<evidence type="ECO:0000256" key="1">
    <source>
        <dbReference type="ARBA" id="ARBA00022737"/>
    </source>
</evidence>
<keyword evidence="6" id="KW-1185">Reference proteome</keyword>
<dbReference type="PROSITE" id="PS50088">
    <property type="entry name" value="ANK_REPEAT"/>
    <property type="match status" value="5"/>
</dbReference>
<feature type="compositionally biased region" description="Polar residues" evidence="4">
    <location>
        <begin position="486"/>
        <end position="501"/>
    </location>
</feature>
<feature type="repeat" description="ANK" evidence="3">
    <location>
        <begin position="71"/>
        <end position="103"/>
    </location>
</feature>
<evidence type="ECO:0000256" key="3">
    <source>
        <dbReference type="PROSITE-ProRule" id="PRU00023"/>
    </source>
</evidence>
<comment type="caution">
    <text evidence="5">The sequence shown here is derived from an EMBL/GenBank/DDBJ whole genome shotgun (WGS) entry which is preliminary data.</text>
</comment>
<organism evidence="5 6">
    <name type="scientific">Paragonimus skrjabini miyazakii</name>
    <dbReference type="NCBI Taxonomy" id="59628"/>
    <lineage>
        <taxon>Eukaryota</taxon>
        <taxon>Metazoa</taxon>
        <taxon>Spiralia</taxon>
        <taxon>Lophotrochozoa</taxon>
        <taxon>Platyhelminthes</taxon>
        <taxon>Trematoda</taxon>
        <taxon>Digenea</taxon>
        <taxon>Plagiorchiida</taxon>
        <taxon>Troglotremata</taxon>
        <taxon>Troglotrematidae</taxon>
        <taxon>Paragonimus</taxon>
    </lineage>
</organism>
<feature type="repeat" description="ANK" evidence="3">
    <location>
        <begin position="241"/>
        <end position="273"/>
    </location>
</feature>
<keyword evidence="1" id="KW-0677">Repeat</keyword>
<name>A0A8S9YHD9_9TREM</name>
<dbReference type="InterPro" id="IPR036770">
    <property type="entry name" value="Ankyrin_rpt-contain_sf"/>
</dbReference>
<dbReference type="PRINTS" id="PR01415">
    <property type="entry name" value="ANKYRIN"/>
</dbReference>